<evidence type="ECO:0000313" key="2">
    <source>
        <dbReference type="EMBL" id="MBU9713487.1"/>
    </source>
</evidence>
<organism evidence="4 5">
    <name type="scientific">Evansella tamaricis</name>
    <dbReference type="NCBI Taxonomy" id="2069301"/>
    <lineage>
        <taxon>Bacteria</taxon>
        <taxon>Bacillati</taxon>
        <taxon>Bacillota</taxon>
        <taxon>Bacilli</taxon>
        <taxon>Bacillales</taxon>
        <taxon>Bacillaceae</taxon>
        <taxon>Evansella</taxon>
    </lineage>
</organism>
<proteinExistence type="predicted"/>
<keyword evidence="5" id="KW-1185">Reference proteome</keyword>
<protein>
    <submittedName>
        <fullName evidence="4">Uncharacterized protein</fullName>
    </submittedName>
</protein>
<evidence type="ECO:0000313" key="3">
    <source>
        <dbReference type="EMBL" id="MBU9713506.1"/>
    </source>
</evidence>
<sequence>MSSLNAEEAISFFKSYGFRVDEESVREWIKDNNKMANMPYKRRPIVENDLYRYNDWCKVKGTAYEEGIDDRTKVARLLTENSLLKKEIEKLKAEKQQLEESLGLNDWI</sequence>
<dbReference type="EMBL" id="JAHQCS010000143">
    <property type="protein sequence ID" value="MBU9713529.1"/>
    <property type="molecule type" value="Genomic_DNA"/>
</dbReference>
<evidence type="ECO:0000256" key="1">
    <source>
        <dbReference type="SAM" id="Coils"/>
    </source>
</evidence>
<evidence type="ECO:0000313" key="5">
    <source>
        <dbReference type="Proteomes" id="UP000784880"/>
    </source>
</evidence>
<gene>
    <name evidence="2" type="ORF">KS419_17295</name>
    <name evidence="3" type="ORF">KS419_17395</name>
    <name evidence="4" type="ORF">KS419_17510</name>
</gene>
<reference evidence="4 5" key="1">
    <citation type="submission" date="2021-06" db="EMBL/GenBank/DDBJ databases">
        <title>Bacillus sp. RD4P76, an endophyte from a halophyte.</title>
        <authorList>
            <person name="Sun J.-Q."/>
        </authorList>
    </citation>
    <scope>NUCLEOTIDE SEQUENCE [LARGE SCALE GENOMIC DNA]</scope>
    <source>
        <strain evidence="4 5">CGMCC 1.15917</strain>
    </source>
</reference>
<feature type="coiled-coil region" evidence="1">
    <location>
        <begin position="74"/>
        <end position="101"/>
    </location>
</feature>
<evidence type="ECO:0000313" key="4">
    <source>
        <dbReference type="EMBL" id="MBU9713529.1"/>
    </source>
</evidence>
<comment type="caution">
    <text evidence="4">The sequence shown here is derived from an EMBL/GenBank/DDBJ whole genome shotgun (WGS) entry which is preliminary data.</text>
</comment>
<dbReference type="EMBL" id="JAHQCS010000142">
    <property type="protein sequence ID" value="MBU9713506.1"/>
    <property type="molecule type" value="Genomic_DNA"/>
</dbReference>
<dbReference type="Proteomes" id="UP000784880">
    <property type="component" value="Unassembled WGS sequence"/>
</dbReference>
<accession>A0ABS6JK03</accession>
<keyword evidence="1" id="KW-0175">Coiled coil</keyword>
<dbReference type="EMBL" id="JAHQCS010000141">
    <property type="protein sequence ID" value="MBU9713487.1"/>
    <property type="molecule type" value="Genomic_DNA"/>
</dbReference>
<name>A0ABS6JK03_9BACI</name>
<dbReference type="RefSeq" id="WP_217067645.1">
    <property type="nucleotide sequence ID" value="NZ_JAHQCS010000141.1"/>
</dbReference>